<evidence type="ECO:0000259" key="2">
    <source>
        <dbReference type="Pfam" id="PF01558"/>
    </source>
</evidence>
<protein>
    <submittedName>
        <fullName evidence="3">Pyruvate/ketoisovalerate oxidoreductase, catalytic domain protein</fullName>
    </submittedName>
</protein>
<dbReference type="OrthoDB" id="53326at2157"/>
<reference evidence="3 4" key="2">
    <citation type="journal article" date="2011" name="Stand. Genomic Sci.">
        <title>Complete genome sequence of Desulfurococcus mucosus type strain (O7/1).</title>
        <authorList>
            <person name="Wirth R."/>
            <person name="Chertkov O."/>
            <person name="Held B."/>
            <person name="Lapidus A."/>
            <person name="Nolan M."/>
            <person name="Lucas S."/>
            <person name="Hammon N."/>
            <person name="Deshpande S."/>
            <person name="Cheng J.F."/>
            <person name="Tapia R."/>
            <person name="Han C."/>
            <person name="Goodwin L."/>
            <person name="Pitluck S."/>
            <person name="Liolios K."/>
            <person name="Ioanna P."/>
            <person name="Ivanova N."/>
            <person name="Mavromatis K."/>
            <person name="Mikhailova N."/>
            <person name="Pati A."/>
            <person name="Chen A."/>
            <person name="Palaniappan K."/>
            <person name="Land M."/>
            <person name="Hauser L."/>
            <person name="Chang Y.J."/>
            <person name="Jeffries C.D."/>
            <person name="Bilek Y."/>
            <person name="Hader T."/>
            <person name="Rohde M."/>
            <person name="Spring S."/>
            <person name="Sikorski J."/>
            <person name="Goker M."/>
            <person name="Woyke T."/>
            <person name="Bristow J."/>
            <person name="Eisen J.A."/>
            <person name="Markowitz V."/>
            <person name="Hugenholtz P."/>
            <person name="Kyrpides N.C."/>
            <person name="Klenk H.P."/>
        </authorList>
    </citation>
    <scope>NUCLEOTIDE SEQUENCE [LARGE SCALE GENOMIC DNA]</scope>
    <source>
        <strain evidence="4">ATCC 35584 / DSM 2162 / JCM 9187 / O7/1</strain>
    </source>
</reference>
<keyword evidence="3" id="KW-0670">Pyruvate</keyword>
<dbReference type="Pfam" id="PF01558">
    <property type="entry name" value="POR"/>
    <property type="match status" value="1"/>
</dbReference>
<dbReference type="HOGENOM" id="CLU_087284_1_1_2"/>
<keyword evidence="4" id="KW-1185">Reference proteome</keyword>
<sequence length="200" mass="20934" precursor="true">MKTVNILIASVGGQGGLTLSRILAGAAVKTGLSVRTGETLGMAQRYGSVVSYVRIGVSVHSPVFSRGEADALVGLELVEAVRNTAYLKPRGVLLVADEYKPPSLASITRRTQDRSIYMEQVVKAGGVIVPARRIASEAGNPRAANIVMLGALNASLKLLPHSTVEEAILEAIPGEAGSTSITAYHAGFNWLNKTLTSSPP</sequence>
<dbReference type="PANTHER" id="PTHR43854:SF1">
    <property type="entry name" value="INDOLEPYRUVATE OXIDOREDUCTASE SUBUNIT IORB"/>
    <property type="match status" value="1"/>
</dbReference>
<evidence type="ECO:0000256" key="1">
    <source>
        <dbReference type="ARBA" id="ARBA00023002"/>
    </source>
</evidence>
<dbReference type="InterPro" id="IPR002869">
    <property type="entry name" value="Pyrv_flavodox_OxRed_cen"/>
</dbReference>
<dbReference type="Gene3D" id="3.40.920.10">
    <property type="entry name" value="Pyruvate-ferredoxin oxidoreductase, PFOR, domain III"/>
    <property type="match status" value="1"/>
</dbReference>
<reference evidence="4" key="1">
    <citation type="submission" date="2010-11" db="EMBL/GenBank/DDBJ databases">
        <title>The complete genome of Desulfurococcus mucosus DSM 2162.</title>
        <authorList>
            <consortium name="US DOE Joint Genome Institute (JGI-PGF)"/>
            <person name="Lucas S."/>
            <person name="Copeland A."/>
            <person name="Lapidus A."/>
            <person name="Bruce D."/>
            <person name="Goodwin L."/>
            <person name="Pitluck S."/>
            <person name="Kyrpides N."/>
            <person name="Mavromatis K."/>
            <person name="Pagani I."/>
            <person name="Ivanova N."/>
            <person name="Ovchinnikova G."/>
            <person name="Chertkov O."/>
            <person name="Held B."/>
            <person name="Brettin T."/>
            <person name="Detter J.C."/>
            <person name="Tapia R."/>
            <person name="Han C."/>
            <person name="Land M."/>
            <person name="Hauser L."/>
            <person name="Markowitz V."/>
            <person name="Cheng J.-F."/>
            <person name="Hugenholtz P."/>
            <person name="Woyke T."/>
            <person name="Wu D."/>
            <person name="Wirth R."/>
            <person name="Bilek Y."/>
            <person name="Hader T."/>
            <person name="Klenk H.-P."/>
            <person name="Eisen J.A."/>
        </authorList>
    </citation>
    <scope>NUCLEOTIDE SEQUENCE [LARGE SCALE GENOMIC DNA]</scope>
    <source>
        <strain evidence="4">ATCC 35584 / DSM 2162 / JCM 9187 / O7/1</strain>
    </source>
</reference>
<accession>E8R893</accession>
<evidence type="ECO:0000313" key="4">
    <source>
        <dbReference type="Proteomes" id="UP000001068"/>
    </source>
</evidence>
<dbReference type="Proteomes" id="UP000001068">
    <property type="component" value="Chromosome"/>
</dbReference>
<dbReference type="SUPFAM" id="SSF53323">
    <property type="entry name" value="Pyruvate-ferredoxin oxidoreductase, PFOR, domain III"/>
    <property type="match status" value="1"/>
</dbReference>
<name>E8R893_DESM0</name>
<dbReference type="InterPro" id="IPR019752">
    <property type="entry name" value="Pyrv/ketoisovalerate_OxRed_cat"/>
</dbReference>
<proteinExistence type="predicted"/>
<dbReference type="KEGG" id="dmu:Desmu_0400"/>
<keyword evidence="1" id="KW-0560">Oxidoreductase</keyword>
<dbReference type="InterPro" id="IPR052198">
    <property type="entry name" value="IorB_Oxidoreductase"/>
</dbReference>
<dbReference type="eggNOG" id="arCOG01602">
    <property type="taxonomic scope" value="Archaea"/>
</dbReference>
<dbReference type="AlphaFoldDB" id="E8R893"/>
<dbReference type="STRING" id="765177.Desmu_0400"/>
<gene>
    <name evidence="3" type="ordered locus">Desmu_0400</name>
</gene>
<organism evidence="3 4">
    <name type="scientific">Desulfurococcus mucosus (strain ATCC 35584 / DSM 2162 / JCM 9187 / O7/1)</name>
    <dbReference type="NCBI Taxonomy" id="765177"/>
    <lineage>
        <taxon>Archaea</taxon>
        <taxon>Thermoproteota</taxon>
        <taxon>Thermoprotei</taxon>
        <taxon>Desulfurococcales</taxon>
        <taxon>Desulfurococcaceae</taxon>
        <taxon>Desulfurococcus</taxon>
    </lineage>
</organism>
<dbReference type="PANTHER" id="PTHR43854">
    <property type="entry name" value="INDOLEPYRUVATE OXIDOREDUCTASE SUBUNIT IORB"/>
    <property type="match status" value="1"/>
</dbReference>
<evidence type="ECO:0000313" key="3">
    <source>
        <dbReference type="EMBL" id="ADV64719.1"/>
    </source>
</evidence>
<feature type="domain" description="Pyruvate/ketoisovalerate oxidoreductase catalytic" evidence="2">
    <location>
        <begin position="12"/>
        <end position="187"/>
    </location>
</feature>
<dbReference type="GO" id="GO:0016903">
    <property type="term" value="F:oxidoreductase activity, acting on the aldehyde or oxo group of donors"/>
    <property type="evidence" value="ECO:0007669"/>
    <property type="project" value="InterPro"/>
</dbReference>
<dbReference type="EMBL" id="CP002363">
    <property type="protein sequence ID" value="ADV64719.1"/>
    <property type="molecule type" value="Genomic_DNA"/>
</dbReference>